<organism evidence="2">
    <name type="scientific">uncultured Sporomusa sp</name>
    <dbReference type="NCBI Taxonomy" id="307249"/>
    <lineage>
        <taxon>Bacteria</taxon>
        <taxon>Bacillati</taxon>
        <taxon>Bacillota</taxon>
        <taxon>Negativicutes</taxon>
        <taxon>Selenomonadales</taxon>
        <taxon>Sporomusaceae</taxon>
        <taxon>Sporomusa</taxon>
        <taxon>environmental samples</taxon>
    </lineage>
</organism>
<keyword evidence="1" id="KW-1133">Transmembrane helix</keyword>
<sequence>MFERVAANDIGIIARGLFILLAIIVIGVGLAEHQLTTLTQRPEQERFFYIGRNREDVYSAYAFGYGLTLGKIYPFAQISRTDHELVVHIANHAITIPAKIEINGRFIGHWLDVWHRQFVDEAFAAKEQVLEYWNHIRPYIETAIQAVRTQAQAAIVQIKQYIGE</sequence>
<accession>A0A212LRQ2</accession>
<reference evidence="2" key="1">
    <citation type="submission" date="2016-08" db="EMBL/GenBank/DDBJ databases">
        <authorList>
            <person name="Seilhamer J.J."/>
        </authorList>
    </citation>
    <scope>NUCLEOTIDE SEQUENCE</scope>
    <source>
        <strain evidence="2">86</strain>
    </source>
</reference>
<dbReference type="AlphaFoldDB" id="A0A212LRQ2"/>
<evidence type="ECO:0000313" key="2">
    <source>
        <dbReference type="EMBL" id="SCM80285.1"/>
    </source>
</evidence>
<feature type="transmembrane region" description="Helical" evidence="1">
    <location>
        <begin position="12"/>
        <end position="31"/>
    </location>
</feature>
<keyword evidence="1" id="KW-0472">Membrane</keyword>
<gene>
    <name evidence="2" type="ORF">KL86SPO_30463</name>
</gene>
<dbReference type="RefSeq" id="WP_288183759.1">
    <property type="nucleotide sequence ID" value="NZ_LT608335.1"/>
</dbReference>
<evidence type="ECO:0000256" key="1">
    <source>
        <dbReference type="SAM" id="Phobius"/>
    </source>
</evidence>
<name>A0A212LRQ2_9FIRM</name>
<keyword evidence="1" id="KW-0812">Transmembrane</keyword>
<protein>
    <submittedName>
        <fullName evidence="2">Uncharacterized protein</fullName>
    </submittedName>
</protein>
<proteinExistence type="predicted"/>
<dbReference type="EMBL" id="FMJE01000003">
    <property type="protein sequence ID" value="SCM80285.1"/>
    <property type="molecule type" value="Genomic_DNA"/>
</dbReference>